<dbReference type="AlphaFoldDB" id="W0EAZ9"/>
<dbReference type="HOGENOM" id="CLU_082760_5_2_9"/>
<sequence length="126" mass="13868">MAIVKSISEQEAEGEVKAVYEQVKPMSGGVVPPTFQAMANHPEYMKLVLQKMQTVMGSPELDKKTKLAIAFAISILNNCEMCITMYSKQLTDAGFTDKQKVEILSVIDLVGSMNHFNNGMLIKPGK</sequence>
<dbReference type="EMBL" id="CP007032">
    <property type="protein sequence ID" value="AHF06221.1"/>
    <property type="molecule type" value="Genomic_DNA"/>
</dbReference>
<dbReference type="Gene3D" id="1.20.1290.10">
    <property type="entry name" value="AhpD-like"/>
    <property type="match status" value="1"/>
</dbReference>
<gene>
    <name evidence="2" type="ORF">DESME_03490</name>
</gene>
<proteinExistence type="predicted"/>
<keyword evidence="3" id="KW-1185">Reference proteome</keyword>
<dbReference type="PANTHER" id="PTHR35446:SF2">
    <property type="entry name" value="CARBOXYMUCONOLACTONE DECARBOXYLASE-LIKE DOMAIN-CONTAINING PROTEIN"/>
    <property type="match status" value="1"/>
</dbReference>
<dbReference type="InterPro" id="IPR004675">
    <property type="entry name" value="AhpD_core"/>
</dbReference>
<keyword evidence="2" id="KW-0575">Peroxidase</keyword>
<accession>W0EAZ9</accession>
<name>W0EAZ9_9FIRM</name>
<reference evidence="2 3" key="1">
    <citation type="submission" date="2013-12" db="EMBL/GenBank/DDBJ databases">
        <authorList>
            <consortium name="DOE Joint Genome Institute"/>
            <person name="Smidt H."/>
            <person name="Huntemann M."/>
            <person name="Han J."/>
            <person name="Chen A."/>
            <person name="Kyrpides N."/>
            <person name="Mavromatis K."/>
            <person name="Markowitz V."/>
            <person name="Palaniappan K."/>
            <person name="Ivanova N."/>
            <person name="Schaumberg A."/>
            <person name="Pati A."/>
            <person name="Liolios K."/>
            <person name="Nordberg H.P."/>
            <person name="Cantor M.N."/>
            <person name="Hua S.X."/>
            <person name="Woyke T."/>
        </authorList>
    </citation>
    <scope>NUCLEOTIDE SEQUENCE [LARGE SCALE GENOMIC DNA]</scope>
    <source>
        <strain evidence="3">DSM 15288</strain>
    </source>
</reference>
<dbReference type="STRING" id="871968.DESME_03490"/>
<dbReference type="OrthoDB" id="9806086at2"/>
<dbReference type="GO" id="GO:0051920">
    <property type="term" value="F:peroxiredoxin activity"/>
    <property type="evidence" value="ECO:0007669"/>
    <property type="project" value="InterPro"/>
</dbReference>
<evidence type="ECO:0000313" key="2">
    <source>
        <dbReference type="EMBL" id="AHF06221.1"/>
    </source>
</evidence>
<dbReference type="InterPro" id="IPR029032">
    <property type="entry name" value="AhpD-like"/>
</dbReference>
<keyword evidence="2" id="KW-0560">Oxidoreductase</keyword>
<organism evidence="2 3">
    <name type="scientific">Desulfitobacterium metallireducens DSM 15288</name>
    <dbReference type="NCBI Taxonomy" id="871968"/>
    <lineage>
        <taxon>Bacteria</taxon>
        <taxon>Bacillati</taxon>
        <taxon>Bacillota</taxon>
        <taxon>Clostridia</taxon>
        <taxon>Eubacteriales</taxon>
        <taxon>Desulfitobacteriaceae</taxon>
        <taxon>Desulfitobacterium</taxon>
    </lineage>
</organism>
<dbReference type="Pfam" id="PF02627">
    <property type="entry name" value="CMD"/>
    <property type="match status" value="1"/>
</dbReference>
<dbReference type="SUPFAM" id="SSF69118">
    <property type="entry name" value="AhpD-like"/>
    <property type="match status" value="1"/>
</dbReference>
<evidence type="ECO:0000259" key="1">
    <source>
        <dbReference type="Pfam" id="PF02627"/>
    </source>
</evidence>
<dbReference type="PANTHER" id="PTHR35446">
    <property type="entry name" value="SI:CH211-175M2.5"/>
    <property type="match status" value="1"/>
</dbReference>
<dbReference type="eggNOG" id="COG0599">
    <property type="taxonomic scope" value="Bacteria"/>
</dbReference>
<dbReference type="Proteomes" id="UP000010847">
    <property type="component" value="Chromosome"/>
</dbReference>
<protein>
    <submittedName>
        <fullName evidence="2">Alkylhydroperoxidase</fullName>
    </submittedName>
</protein>
<dbReference type="InterPro" id="IPR003779">
    <property type="entry name" value="CMD-like"/>
</dbReference>
<dbReference type="KEGG" id="dmt:DESME_03490"/>
<evidence type="ECO:0000313" key="3">
    <source>
        <dbReference type="Proteomes" id="UP000010847"/>
    </source>
</evidence>
<dbReference type="NCBIfam" id="TIGR00778">
    <property type="entry name" value="ahpD_dom"/>
    <property type="match status" value="1"/>
</dbReference>
<dbReference type="RefSeq" id="WP_006715286.1">
    <property type="nucleotide sequence ID" value="NZ_CP007032.1"/>
</dbReference>
<feature type="domain" description="Carboxymuconolactone decarboxylase-like" evidence="1">
    <location>
        <begin position="42"/>
        <end position="117"/>
    </location>
</feature>